<feature type="transmembrane region" description="Helical" evidence="1">
    <location>
        <begin position="302"/>
        <end position="324"/>
    </location>
</feature>
<accession>A0A7V3KPN1</accession>
<comment type="caution">
    <text evidence="2">The sequence shown here is derived from an EMBL/GenBank/DDBJ whole genome shotgun (WGS) entry which is preliminary data.</text>
</comment>
<dbReference type="InterPro" id="IPR011701">
    <property type="entry name" value="MFS"/>
</dbReference>
<proteinExistence type="predicted"/>
<feature type="transmembrane region" description="Helical" evidence="1">
    <location>
        <begin position="396"/>
        <end position="418"/>
    </location>
</feature>
<dbReference type="InterPro" id="IPR052528">
    <property type="entry name" value="Sugar_transport-like"/>
</dbReference>
<dbReference type="GO" id="GO:0022857">
    <property type="term" value="F:transmembrane transporter activity"/>
    <property type="evidence" value="ECO:0007669"/>
    <property type="project" value="InterPro"/>
</dbReference>
<feature type="transmembrane region" description="Helical" evidence="1">
    <location>
        <begin position="438"/>
        <end position="454"/>
    </location>
</feature>
<sequence>MFCQIIKQPEANMCDHKIKPKSSKMNDGYVQGKPQGWESRLSQVEVECSLHYSIVEGTYAAIMGTLTGGAFLTGFALGVGAEDFEIGLLASIPALMTLAQIPASYMVERTGHPRRIVLQSAVAGRLIWFIIALLPFSLFSFGERYVITVLLALIAASNLFGSITRLSWLSWMSALVPTGRMGKFFARRNLINNGIAMLAGMGAGQFLDLFRKEIPRASIFGFSVLFAVAAAVGMVSVRYLAKMAEPPIFSAPAKESYLKILRLPLREKNFRRLIAFSVTWNFSTNFAAPFFAVYMIQEAGLSYFFIGSLATIGGVISMFSMKYWGELSDRYGNEPILRISLMGKCIYPFLWVLTTPNSYLLYIIINMTSIFDAGLGLSTSNMLLKLAPKERNSVYLAVHGTLVGLSSTIGPIFGGMLASVLKGTRISMGFITLEHFKFMFLISGIFRIFVLSIARRLNEPQASSVSDIFDAIRERREPTLPEGFQQMIQILIVEPVRFIGEKVGSLLNKDENNN</sequence>
<name>A0A7V3KPN1_UNCW3</name>
<feature type="transmembrane region" description="Helical" evidence="1">
    <location>
        <begin position="117"/>
        <end position="139"/>
    </location>
</feature>
<dbReference type="SUPFAM" id="SSF103473">
    <property type="entry name" value="MFS general substrate transporter"/>
    <property type="match status" value="1"/>
</dbReference>
<feature type="transmembrane region" description="Helical" evidence="1">
    <location>
        <begin position="273"/>
        <end position="296"/>
    </location>
</feature>
<feature type="transmembrane region" description="Helical" evidence="1">
    <location>
        <begin position="86"/>
        <end position="105"/>
    </location>
</feature>
<reference evidence="2" key="1">
    <citation type="journal article" date="2020" name="mSystems">
        <title>Genome- and Community-Level Interaction Insights into Carbon Utilization and Element Cycling Functions of Hydrothermarchaeota in Hydrothermal Sediment.</title>
        <authorList>
            <person name="Zhou Z."/>
            <person name="Liu Y."/>
            <person name="Xu W."/>
            <person name="Pan J."/>
            <person name="Luo Z.H."/>
            <person name="Li M."/>
        </authorList>
    </citation>
    <scope>NUCLEOTIDE SEQUENCE [LARGE SCALE GENOMIC DNA]</scope>
    <source>
        <strain evidence="2">SpSt-754</strain>
    </source>
</reference>
<keyword evidence="1" id="KW-0812">Transmembrane</keyword>
<dbReference type="PANTHER" id="PTHR23526">
    <property type="entry name" value="INTEGRAL MEMBRANE TRANSPORT PROTEIN-RELATED"/>
    <property type="match status" value="1"/>
</dbReference>
<feature type="transmembrane region" description="Helical" evidence="1">
    <location>
        <begin position="219"/>
        <end position="241"/>
    </location>
</feature>
<keyword evidence="1" id="KW-1133">Transmembrane helix</keyword>
<gene>
    <name evidence="2" type="ORF">ENV38_06935</name>
</gene>
<feature type="transmembrane region" description="Helical" evidence="1">
    <location>
        <begin position="336"/>
        <end position="353"/>
    </location>
</feature>
<feature type="transmembrane region" description="Helical" evidence="1">
    <location>
        <begin position="190"/>
        <end position="207"/>
    </location>
</feature>
<feature type="transmembrane region" description="Helical" evidence="1">
    <location>
        <begin position="145"/>
        <end position="169"/>
    </location>
</feature>
<feature type="transmembrane region" description="Helical" evidence="1">
    <location>
        <begin position="59"/>
        <end position="80"/>
    </location>
</feature>
<protein>
    <submittedName>
        <fullName evidence="2">MFS transporter</fullName>
    </submittedName>
</protein>
<feature type="transmembrane region" description="Helical" evidence="1">
    <location>
        <begin position="359"/>
        <end position="384"/>
    </location>
</feature>
<dbReference type="Gene3D" id="1.20.1250.20">
    <property type="entry name" value="MFS general substrate transporter like domains"/>
    <property type="match status" value="2"/>
</dbReference>
<dbReference type="EMBL" id="DTGD01000258">
    <property type="protein sequence ID" value="HGB36621.1"/>
    <property type="molecule type" value="Genomic_DNA"/>
</dbReference>
<organism evidence="2">
    <name type="scientific">candidate division WOR-3 bacterium</name>
    <dbReference type="NCBI Taxonomy" id="2052148"/>
    <lineage>
        <taxon>Bacteria</taxon>
        <taxon>Bacteria division WOR-3</taxon>
    </lineage>
</organism>
<dbReference type="Pfam" id="PF07690">
    <property type="entry name" value="MFS_1"/>
    <property type="match status" value="1"/>
</dbReference>
<dbReference type="AlphaFoldDB" id="A0A7V3KPN1"/>
<dbReference type="PANTHER" id="PTHR23526:SF2">
    <property type="entry name" value="MAJOR FACILITATOR SUPERFAMILY (MFS) PROFILE DOMAIN-CONTAINING PROTEIN"/>
    <property type="match status" value="1"/>
</dbReference>
<evidence type="ECO:0000313" key="2">
    <source>
        <dbReference type="EMBL" id="HGB36621.1"/>
    </source>
</evidence>
<dbReference type="InterPro" id="IPR036259">
    <property type="entry name" value="MFS_trans_sf"/>
</dbReference>
<evidence type="ECO:0000256" key="1">
    <source>
        <dbReference type="SAM" id="Phobius"/>
    </source>
</evidence>
<keyword evidence="1" id="KW-0472">Membrane</keyword>